<proteinExistence type="inferred from homology"/>
<keyword evidence="5 8" id="KW-1133">Transmembrane helix</keyword>
<name>A0AA41UEM8_9MICO</name>
<keyword evidence="4 8" id="KW-0812">Transmembrane</keyword>
<evidence type="ECO:0000256" key="4">
    <source>
        <dbReference type="ARBA" id="ARBA00022692"/>
    </source>
</evidence>
<sequence>MATLLYRIGHFAYKRAWLVIGVWALLLIGILGGGIALGGKTAESFAIPGTESQDAIDQLAAVFPQAAGASVQVVYRTPDGASVTAEPYKTAITDMATALESVPGVVSVITPYSEYASSAISSDEATARSVVQLDGPSADVTDATLNAVTATAAIAEKAGLEVAFGGQVFSSNTFGITITEVFGLLFAGVVLLITFGSLASAGMPLLMALIGVGVAIGGITAISAFVPVSSTAPMLAMMLGLAVGIDYSLFILSRHRTQLARGVEPHESASTSVATAGSAVVFAGLTVIIALLGLLVVGIPFLSVMGVGAAVAVFIAILVAITLLPAILGLAKGRLTPRPGGRAHNRATMPDTGRPTMGRRWVGLVMKAPIVAVILVVGILGTLAIPALSLDLNLPDGASEPVDSTQHKAFTMIEEGFGPGYNGPLIVVVDITQTTNIFPDLETISAKLRTLPDVAFVGKGTPNATVDTAIIQVMPNSAPNDPKTKDLVQAIRDLAPGIDSELGTPVTVTGATAVSIDISNRLSNALIPFALIVVGLSIILLTMVFRSVFVPVKAAIGFLLSVFASIGATVAIFQWGWFADLLGVSTPGPILSFLPILLMAVLFGLAMDYEVFLVSGMREEYVKSNDARQAVVYGFAHAARVVTAAALIMFFVFFAFVPDGTGAIKGIAFALAVGVFLDAFLVRMTLVPAAMALAGRAAWWLPRWLDRLLPNVDIEGEGLRHHMLDSHWAKAQDGAITADQAVFGLPGSTIGPLTVSVPTGSVLVLTGTTAHRRVVAATLAGRLDPVSGRLQVLSYPLPSERGRALRVVALADVGDSRDNGLTTGELLAERLDLTQPRFRSRSRRAQLDGWIGRINRAVADDISPVPAITAETPVSSLSAVSRAAVLVAAALAERPGVVVIDLGDGLPADPAGPGIGVVVARLAPADTTLILAAASQHPLTAAGRAVQVVDLEELAPAEPAELASVGALGGYPPLEPEPRHATRPTDTLDPRDAVIGADSLDGKAALR</sequence>
<dbReference type="SUPFAM" id="SSF82866">
    <property type="entry name" value="Multidrug efflux transporter AcrB transmembrane domain"/>
    <property type="match status" value="2"/>
</dbReference>
<feature type="transmembrane region" description="Helical" evidence="8">
    <location>
        <begin position="307"/>
        <end position="331"/>
    </location>
</feature>
<feature type="transmembrane region" description="Helical" evidence="8">
    <location>
        <begin position="174"/>
        <end position="193"/>
    </location>
</feature>
<evidence type="ECO:0000256" key="7">
    <source>
        <dbReference type="SAM" id="MobiDB-lite"/>
    </source>
</evidence>
<comment type="similarity">
    <text evidence="2">Belongs to the resistance-nodulation-cell division (RND) (TC 2.A.6) family. MmpL subfamily.</text>
</comment>
<evidence type="ECO:0000256" key="1">
    <source>
        <dbReference type="ARBA" id="ARBA00004651"/>
    </source>
</evidence>
<gene>
    <name evidence="10" type="ORF">MQH31_05085</name>
</gene>
<feature type="domain" description="SSD" evidence="9">
    <location>
        <begin position="218"/>
        <end position="330"/>
    </location>
</feature>
<dbReference type="GO" id="GO:0005886">
    <property type="term" value="C:plasma membrane"/>
    <property type="evidence" value="ECO:0007669"/>
    <property type="project" value="UniProtKB-SubCell"/>
</dbReference>
<evidence type="ECO:0000256" key="2">
    <source>
        <dbReference type="ARBA" id="ARBA00010157"/>
    </source>
</evidence>
<feature type="transmembrane region" description="Helical" evidence="8">
    <location>
        <begin position="273"/>
        <end position="301"/>
    </location>
</feature>
<evidence type="ECO:0000256" key="3">
    <source>
        <dbReference type="ARBA" id="ARBA00022475"/>
    </source>
</evidence>
<evidence type="ECO:0000259" key="9">
    <source>
        <dbReference type="PROSITE" id="PS50156"/>
    </source>
</evidence>
<feature type="transmembrane region" description="Helical" evidence="8">
    <location>
        <begin position="364"/>
        <end position="385"/>
    </location>
</feature>
<comment type="caution">
    <text evidence="10">The sequence shown here is derived from an EMBL/GenBank/DDBJ whole genome shotgun (WGS) entry which is preliminary data.</text>
</comment>
<dbReference type="PROSITE" id="PS50156">
    <property type="entry name" value="SSD"/>
    <property type="match status" value="1"/>
</dbReference>
<dbReference type="AlphaFoldDB" id="A0AA41UEM8"/>
<dbReference type="Proteomes" id="UP001165341">
    <property type="component" value="Unassembled WGS sequence"/>
</dbReference>
<dbReference type="InterPro" id="IPR004869">
    <property type="entry name" value="MMPL_dom"/>
</dbReference>
<feature type="transmembrane region" description="Helical" evidence="8">
    <location>
        <begin position="525"/>
        <end position="545"/>
    </location>
</feature>
<evidence type="ECO:0000256" key="6">
    <source>
        <dbReference type="ARBA" id="ARBA00023136"/>
    </source>
</evidence>
<feature type="transmembrane region" description="Helical" evidence="8">
    <location>
        <begin position="663"/>
        <end position="682"/>
    </location>
</feature>
<evidence type="ECO:0000256" key="8">
    <source>
        <dbReference type="SAM" id="Phobius"/>
    </source>
</evidence>
<feature type="transmembrane region" description="Helical" evidence="8">
    <location>
        <begin position="590"/>
        <end position="609"/>
    </location>
</feature>
<feature type="region of interest" description="Disordered" evidence="7">
    <location>
        <begin position="966"/>
        <end position="1007"/>
    </location>
</feature>
<dbReference type="Gene3D" id="1.20.1640.10">
    <property type="entry name" value="Multidrug efflux transporter AcrB transmembrane domain"/>
    <property type="match status" value="2"/>
</dbReference>
<keyword evidence="3" id="KW-1003">Cell membrane</keyword>
<dbReference type="InterPro" id="IPR000731">
    <property type="entry name" value="SSD"/>
</dbReference>
<keyword evidence="11" id="KW-1185">Reference proteome</keyword>
<evidence type="ECO:0000313" key="10">
    <source>
        <dbReference type="EMBL" id="MCI4657185.1"/>
    </source>
</evidence>
<dbReference type="EMBL" id="JALGAR010000001">
    <property type="protein sequence ID" value="MCI4657185.1"/>
    <property type="molecule type" value="Genomic_DNA"/>
</dbReference>
<dbReference type="RefSeq" id="WP_243011165.1">
    <property type="nucleotide sequence ID" value="NZ_JALGAR010000001.1"/>
</dbReference>
<organism evidence="10 11">
    <name type="scientific">Cryobacterium zhongshanensis</name>
    <dbReference type="NCBI Taxonomy" id="2928153"/>
    <lineage>
        <taxon>Bacteria</taxon>
        <taxon>Bacillati</taxon>
        <taxon>Actinomycetota</taxon>
        <taxon>Actinomycetes</taxon>
        <taxon>Micrococcales</taxon>
        <taxon>Microbacteriaceae</taxon>
        <taxon>Cryobacterium</taxon>
    </lineage>
</organism>
<dbReference type="InterPro" id="IPR050545">
    <property type="entry name" value="Mycobact_MmpL"/>
</dbReference>
<evidence type="ECO:0000313" key="11">
    <source>
        <dbReference type="Proteomes" id="UP001165341"/>
    </source>
</evidence>
<dbReference type="Pfam" id="PF03176">
    <property type="entry name" value="MMPL"/>
    <property type="match status" value="2"/>
</dbReference>
<dbReference type="PANTHER" id="PTHR33406">
    <property type="entry name" value="MEMBRANE PROTEIN MJ1562-RELATED"/>
    <property type="match status" value="1"/>
</dbReference>
<feature type="transmembrane region" description="Helical" evidence="8">
    <location>
        <begin position="557"/>
        <end position="578"/>
    </location>
</feature>
<accession>A0AA41UEM8</accession>
<keyword evidence="6 8" id="KW-0472">Membrane</keyword>
<reference evidence="10" key="1">
    <citation type="submission" date="2022-03" db="EMBL/GenBank/DDBJ databases">
        <title>Cryobacterium sp. nov. strain ZS14-85, isolated from Antarctic soil.</title>
        <authorList>
            <person name="Li J."/>
            <person name="Niu G."/>
        </authorList>
    </citation>
    <scope>NUCLEOTIDE SEQUENCE</scope>
    <source>
        <strain evidence="10">ZS14-85</strain>
    </source>
</reference>
<feature type="transmembrane region" description="Helical" evidence="8">
    <location>
        <begin position="630"/>
        <end position="657"/>
    </location>
</feature>
<feature type="transmembrane region" description="Helical" evidence="8">
    <location>
        <begin position="205"/>
        <end position="226"/>
    </location>
</feature>
<comment type="subcellular location">
    <subcellularLocation>
        <location evidence="1">Cell membrane</location>
        <topology evidence="1">Multi-pass membrane protein</topology>
    </subcellularLocation>
</comment>
<protein>
    <submittedName>
        <fullName evidence="10">MMPL family transporter</fullName>
    </submittedName>
</protein>
<feature type="transmembrane region" description="Helical" evidence="8">
    <location>
        <begin position="232"/>
        <end position="252"/>
    </location>
</feature>
<feature type="transmembrane region" description="Helical" evidence="8">
    <location>
        <begin position="16"/>
        <end position="37"/>
    </location>
</feature>
<evidence type="ECO:0000256" key="5">
    <source>
        <dbReference type="ARBA" id="ARBA00022989"/>
    </source>
</evidence>
<dbReference type="PANTHER" id="PTHR33406:SF11">
    <property type="entry name" value="MEMBRANE PROTEIN SCO6666-RELATED"/>
    <property type="match status" value="1"/>
</dbReference>